<dbReference type="OrthoDB" id="44069at2759"/>
<accession>A0A8J2SMH4</accession>
<name>A0A8J2SMH4_9STRA</name>
<protein>
    <recommendedName>
        <fullName evidence="3">Ribosome maturation factor RimP N-terminal domain-containing protein</fullName>
    </recommendedName>
</protein>
<proteinExistence type="predicted"/>
<reference evidence="1" key="1">
    <citation type="submission" date="2021-11" db="EMBL/GenBank/DDBJ databases">
        <authorList>
            <consortium name="Genoscope - CEA"/>
            <person name="William W."/>
        </authorList>
    </citation>
    <scope>NUCLEOTIDE SEQUENCE</scope>
</reference>
<dbReference type="SUPFAM" id="SSF74942">
    <property type="entry name" value="YhbC-like, C-terminal domain"/>
    <property type="match status" value="1"/>
</dbReference>
<sequence length="248" mass="27386">MQRLLALFAAATALYVTPPPRLRRTTVKGDNDDVTEADVRKWMESADVDELLKGGIDLEEIEERELPEMKIDKKEYDASPYVGDFDGTDDELEAPWRTEAAQICREAIAAIGLECADVFWEPGVLRLTVKKSNGEAPDAEETADASRAVVAALEPRDDDLRVLARHGVEVTSPGASDLITTQAAFEAFKGFDVTVRTLNPIEGGEERTIEGRLQERTTTDVVINVKGRMVKIPWHLVGEVRLPPAKSE</sequence>
<dbReference type="AlphaFoldDB" id="A0A8J2SMH4"/>
<keyword evidence="2" id="KW-1185">Reference proteome</keyword>
<comment type="caution">
    <text evidence="1">The sequence shown here is derived from an EMBL/GenBank/DDBJ whole genome shotgun (WGS) entry which is preliminary data.</text>
</comment>
<evidence type="ECO:0000313" key="2">
    <source>
        <dbReference type="Proteomes" id="UP000789595"/>
    </source>
</evidence>
<dbReference type="Proteomes" id="UP000789595">
    <property type="component" value="Unassembled WGS sequence"/>
</dbReference>
<dbReference type="EMBL" id="CAKKNE010000004">
    <property type="protein sequence ID" value="CAH0375233.1"/>
    <property type="molecule type" value="Genomic_DNA"/>
</dbReference>
<evidence type="ECO:0000313" key="1">
    <source>
        <dbReference type="EMBL" id="CAH0375233.1"/>
    </source>
</evidence>
<organism evidence="1 2">
    <name type="scientific">Pelagomonas calceolata</name>
    <dbReference type="NCBI Taxonomy" id="35677"/>
    <lineage>
        <taxon>Eukaryota</taxon>
        <taxon>Sar</taxon>
        <taxon>Stramenopiles</taxon>
        <taxon>Ochrophyta</taxon>
        <taxon>Pelagophyceae</taxon>
        <taxon>Pelagomonadales</taxon>
        <taxon>Pelagomonadaceae</taxon>
        <taxon>Pelagomonas</taxon>
    </lineage>
</organism>
<gene>
    <name evidence="1" type="ORF">PECAL_4P25590</name>
</gene>
<evidence type="ECO:0008006" key="3">
    <source>
        <dbReference type="Google" id="ProtNLM"/>
    </source>
</evidence>
<dbReference type="InterPro" id="IPR036847">
    <property type="entry name" value="RimP_C_sf"/>
</dbReference>